<evidence type="ECO:0000256" key="2">
    <source>
        <dbReference type="ARBA" id="ARBA00022723"/>
    </source>
</evidence>
<dbReference type="PROSITE" id="PS51296">
    <property type="entry name" value="RIESKE"/>
    <property type="match status" value="1"/>
</dbReference>
<keyword evidence="7" id="KW-0812">Transmembrane</keyword>
<evidence type="ECO:0000256" key="7">
    <source>
        <dbReference type="SAM" id="Phobius"/>
    </source>
</evidence>
<dbReference type="InterPro" id="IPR017941">
    <property type="entry name" value="Rieske_2Fe-2S"/>
</dbReference>
<gene>
    <name evidence="9" type="ORF">PPG34_12250</name>
</gene>
<dbReference type="Gene3D" id="2.102.10.10">
    <property type="entry name" value="Rieske [2Fe-2S] iron-sulphur domain"/>
    <property type="match status" value="1"/>
</dbReference>
<feature type="transmembrane region" description="Helical" evidence="7">
    <location>
        <begin position="26"/>
        <end position="51"/>
    </location>
</feature>
<name>A0ABU3KA01_9BACT</name>
<evidence type="ECO:0000256" key="4">
    <source>
        <dbReference type="ARBA" id="ARBA00023014"/>
    </source>
</evidence>
<keyword evidence="1" id="KW-0001">2Fe-2S</keyword>
<keyword evidence="7" id="KW-0472">Membrane</keyword>
<sequence length="184" mass="20431">MNHFTPHEPHETPEGFSTPVGSRRTFFQWVTGAIAGVIGLSLAIPLAGYFISPALTRRKQSWVSIGKVEDLPVGIPKTLDYGMTIKDGWMETKTIKAVWVVRQPDDQVKVFSPICPHLGCGFRWNQQDSQFTCPCHGSVYDPMGKVLGGPAPRSLDELPSKIEDGELKVIYKEYKSGLSKQVEL</sequence>
<protein>
    <submittedName>
        <fullName evidence="9">Ubiquinol-cytochrome c reductase iron-sulfur subunit</fullName>
    </submittedName>
</protein>
<dbReference type="PANTHER" id="PTHR10134">
    <property type="entry name" value="CYTOCHROME B-C1 COMPLEX SUBUNIT RIESKE, MITOCHONDRIAL"/>
    <property type="match status" value="1"/>
</dbReference>
<dbReference type="PRINTS" id="PR00162">
    <property type="entry name" value="RIESKE"/>
</dbReference>
<evidence type="ECO:0000256" key="6">
    <source>
        <dbReference type="ARBA" id="ARBA00034078"/>
    </source>
</evidence>
<proteinExistence type="predicted"/>
<evidence type="ECO:0000256" key="5">
    <source>
        <dbReference type="ARBA" id="ARBA00023157"/>
    </source>
</evidence>
<feature type="domain" description="Rieske" evidence="8">
    <location>
        <begin position="100"/>
        <end position="169"/>
    </location>
</feature>
<dbReference type="SUPFAM" id="SSF50022">
    <property type="entry name" value="ISP domain"/>
    <property type="match status" value="1"/>
</dbReference>
<keyword evidence="5" id="KW-1015">Disulfide bond</keyword>
<evidence type="ECO:0000256" key="1">
    <source>
        <dbReference type="ARBA" id="ARBA00022714"/>
    </source>
</evidence>
<keyword evidence="7" id="KW-1133">Transmembrane helix</keyword>
<dbReference type="RefSeq" id="WP_313833617.1">
    <property type="nucleotide sequence ID" value="NZ_JAQOUE010000001.1"/>
</dbReference>
<evidence type="ECO:0000259" key="8">
    <source>
        <dbReference type="PROSITE" id="PS51296"/>
    </source>
</evidence>
<dbReference type="InterPro" id="IPR036922">
    <property type="entry name" value="Rieske_2Fe-2S_sf"/>
</dbReference>
<comment type="cofactor">
    <cofactor evidence="6">
        <name>[2Fe-2S] cluster</name>
        <dbReference type="ChEBI" id="CHEBI:190135"/>
    </cofactor>
</comment>
<reference evidence="9 10" key="1">
    <citation type="journal article" date="2023" name="ISME J.">
        <title>Cultivation and genomic characterization of novel and ubiquitous marine nitrite-oxidizing bacteria from the Nitrospirales.</title>
        <authorList>
            <person name="Mueller A.J."/>
            <person name="Daebeler A."/>
            <person name="Herbold C.W."/>
            <person name="Kirkegaard R.H."/>
            <person name="Daims H."/>
        </authorList>
    </citation>
    <scope>NUCLEOTIDE SEQUENCE [LARGE SCALE GENOMIC DNA]</scope>
    <source>
        <strain evidence="9 10">EB</strain>
    </source>
</reference>
<keyword evidence="4" id="KW-0411">Iron-sulfur</keyword>
<comment type="caution">
    <text evidence="9">The sequence shown here is derived from an EMBL/GenBank/DDBJ whole genome shotgun (WGS) entry which is preliminary data.</text>
</comment>
<keyword evidence="2" id="KW-0479">Metal-binding</keyword>
<dbReference type="InterPro" id="IPR005805">
    <property type="entry name" value="Rieske_Fe-S_prot_C"/>
</dbReference>
<keyword evidence="10" id="KW-1185">Reference proteome</keyword>
<evidence type="ECO:0000256" key="3">
    <source>
        <dbReference type="ARBA" id="ARBA00023004"/>
    </source>
</evidence>
<evidence type="ECO:0000313" key="9">
    <source>
        <dbReference type="EMBL" id="MDT7043123.1"/>
    </source>
</evidence>
<dbReference type="EMBL" id="JAQOUE010000001">
    <property type="protein sequence ID" value="MDT7043123.1"/>
    <property type="molecule type" value="Genomic_DNA"/>
</dbReference>
<organism evidence="9 10">
    <name type="scientific">Candidatus Nitronereus thalassa</name>
    <dbReference type="NCBI Taxonomy" id="3020898"/>
    <lineage>
        <taxon>Bacteria</taxon>
        <taxon>Pseudomonadati</taxon>
        <taxon>Nitrospirota</taxon>
        <taxon>Nitrospiria</taxon>
        <taxon>Nitrospirales</taxon>
        <taxon>Nitrospiraceae</taxon>
        <taxon>Candidatus Nitronereus</taxon>
    </lineage>
</organism>
<dbReference type="Proteomes" id="UP001250932">
    <property type="component" value="Unassembled WGS sequence"/>
</dbReference>
<dbReference type="CDD" id="cd03467">
    <property type="entry name" value="Rieske"/>
    <property type="match status" value="1"/>
</dbReference>
<keyword evidence="3" id="KW-0408">Iron</keyword>
<evidence type="ECO:0000313" key="10">
    <source>
        <dbReference type="Proteomes" id="UP001250932"/>
    </source>
</evidence>
<dbReference type="InterPro" id="IPR014349">
    <property type="entry name" value="Rieske_Fe-S_prot"/>
</dbReference>
<accession>A0ABU3KA01</accession>
<dbReference type="Pfam" id="PF00355">
    <property type="entry name" value="Rieske"/>
    <property type="match status" value="1"/>
</dbReference>